<dbReference type="Gene3D" id="1.10.238.10">
    <property type="entry name" value="EF-hand"/>
    <property type="match status" value="1"/>
</dbReference>
<dbReference type="OrthoDB" id="276539at2"/>
<feature type="signal peptide" evidence="1">
    <location>
        <begin position="1"/>
        <end position="33"/>
    </location>
</feature>
<dbReference type="PANTHER" id="PTHR40050">
    <property type="entry name" value="INNER SPORE COAT PROTEIN H"/>
    <property type="match status" value="1"/>
</dbReference>
<gene>
    <name evidence="3" type="ORF">C1280_16955</name>
</gene>
<dbReference type="InterPro" id="IPR002048">
    <property type="entry name" value="EF_hand_dom"/>
</dbReference>
<sequence>MPSHFALGRAGWLSPVLLAAVALSPFRPPLAKAADQNVYAPEKLWQVHVTLSPEEYAAIEPRANRGFPGFGPAPKAPDKPAESNREVHRNTFGTDLPWGTGSVTIGDQTFDKVGIRYKGNGTVMDASRTIKKSFKIDLDRAGGSGRFGGSKSINLHCEVTDPSKCREVLGYAIYRAAGVPAPRTALAEVRLTVPGKRDKELLGVYTLVEEVDKPFLKDRFGDDKGLLMKPEGLREFDDRGDDWNRYKIQYAPKREPTKDEAKRVIAFARLVHKGDDATFKKEIGTYLDVDNYLRFLAATAFVANGDSLFFGHNFCLYLNPKTNKLYLIPWDLDRAFANFPILGSNSQQMNLSLTHPYPGTHRLTDRLLAVPEISDQYQKLLKELAATAFSKERLLKQLAEAEAAVHEPLERDQQAAAARKEVAGAVTMFGKPPGLKSFIEKRAASVAAQVAGTSKGHIPAGFGMGGPPKFGAMLAPPMMEAMDKNGDEYVSRDELLASMKRVWDACEKGKDDTVDLKALTAGLNKSLPPPPEGAPPGGFSMGNFMAGAIMDRADANKDKKLTVDEVLTATKAAFDEFDKKKAGKLDEEGFADMLTAVFPAPKFGPPPAPPKDKK</sequence>
<proteinExistence type="predicted"/>
<feature type="chain" id="PRO_5016413896" description="EF-hand domain-containing protein" evidence="1">
    <location>
        <begin position="34"/>
        <end position="614"/>
    </location>
</feature>
<dbReference type="PANTHER" id="PTHR40050:SF1">
    <property type="entry name" value="INNER SPORE COAT PROTEIN H"/>
    <property type="match status" value="1"/>
</dbReference>
<organism evidence="3 4">
    <name type="scientific">Gemmata obscuriglobus</name>
    <dbReference type="NCBI Taxonomy" id="114"/>
    <lineage>
        <taxon>Bacteria</taxon>
        <taxon>Pseudomonadati</taxon>
        <taxon>Planctomycetota</taxon>
        <taxon>Planctomycetia</taxon>
        <taxon>Gemmatales</taxon>
        <taxon>Gemmataceae</taxon>
        <taxon>Gemmata</taxon>
    </lineage>
</organism>
<dbReference type="Pfam" id="PF08757">
    <property type="entry name" value="CotH"/>
    <property type="match status" value="1"/>
</dbReference>
<dbReference type="InterPro" id="IPR011992">
    <property type="entry name" value="EF-hand-dom_pair"/>
</dbReference>
<dbReference type="Proteomes" id="UP000245802">
    <property type="component" value="Chromosome"/>
</dbReference>
<dbReference type="KEGG" id="gog:C1280_16955"/>
<dbReference type="EMBL" id="CP025958">
    <property type="protein sequence ID" value="AWM38505.1"/>
    <property type="molecule type" value="Genomic_DNA"/>
</dbReference>
<dbReference type="PROSITE" id="PS50222">
    <property type="entry name" value="EF_HAND_2"/>
    <property type="match status" value="2"/>
</dbReference>
<evidence type="ECO:0000313" key="4">
    <source>
        <dbReference type="Proteomes" id="UP000245802"/>
    </source>
</evidence>
<dbReference type="RefSeq" id="WP_109571064.1">
    <property type="nucleotide sequence ID" value="NZ_CP025958.1"/>
</dbReference>
<feature type="domain" description="EF-hand" evidence="2">
    <location>
        <begin position="565"/>
        <end position="600"/>
    </location>
</feature>
<protein>
    <recommendedName>
        <fullName evidence="2">EF-hand domain-containing protein</fullName>
    </recommendedName>
</protein>
<dbReference type="InterPro" id="IPR014867">
    <property type="entry name" value="Spore_coat_CotH_CotH2/3/7"/>
</dbReference>
<keyword evidence="1" id="KW-0732">Signal</keyword>
<dbReference type="SUPFAM" id="SSF47473">
    <property type="entry name" value="EF-hand"/>
    <property type="match status" value="1"/>
</dbReference>
<evidence type="ECO:0000256" key="1">
    <source>
        <dbReference type="SAM" id="SignalP"/>
    </source>
</evidence>
<feature type="domain" description="EF-hand" evidence="2">
    <location>
        <begin position="478"/>
        <end position="505"/>
    </location>
</feature>
<evidence type="ECO:0000259" key="2">
    <source>
        <dbReference type="PROSITE" id="PS50222"/>
    </source>
</evidence>
<dbReference type="AlphaFoldDB" id="A0A2Z3H5U5"/>
<keyword evidence="4" id="KW-1185">Reference proteome</keyword>
<name>A0A2Z3H5U5_9BACT</name>
<evidence type="ECO:0000313" key="3">
    <source>
        <dbReference type="EMBL" id="AWM38505.1"/>
    </source>
</evidence>
<reference evidence="3 4" key="1">
    <citation type="submission" date="2018-01" db="EMBL/GenBank/DDBJ databases">
        <title>G. obscuriglobus.</title>
        <authorList>
            <person name="Franke J."/>
            <person name="Blomberg W."/>
            <person name="Selmecki A."/>
        </authorList>
    </citation>
    <scope>NUCLEOTIDE SEQUENCE [LARGE SCALE GENOMIC DNA]</scope>
    <source>
        <strain evidence="3 4">DSM 5831</strain>
    </source>
</reference>
<accession>A0A2Z3H5U5</accession>
<dbReference type="GO" id="GO:0005509">
    <property type="term" value="F:calcium ion binding"/>
    <property type="evidence" value="ECO:0007669"/>
    <property type="project" value="InterPro"/>
</dbReference>